<dbReference type="SUPFAM" id="SSF46626">
    <property type="entry name" value="Cytochrome c"/>
    <property type="match status" value="1"/>
</dbReference>
<keyword evidence="5" id="KW-0732">Signal</keyword>
<feature type="domain" description="Cytochrome c" evidence="6">
    <location>
        <begin position="45"/>
        <end position="115"/>
    </location>
</feature>
<keyword evidence="1 4" id="KW-0349">Heme</keyword>
<evidence type="ECO:0000256" key="4">
    <source>
        <dbReference type="PROSITE-ProRule" id="PRU00433"/>
    </source>
</evidence>
<accession>A0A1H5HI47</accession>
<dbReference type="InterPro" id="IPR009056">
    <property type="entry name" value="Cyt_c-like_dom"/>
</dbReference>
<dbReference type="PROSITE" id="PS51257">
    <property type="entry name" value="PROKAR_LIPOPROTEIN"/>
    <property type="match status" value="1"/>
</dbReference>
<evidence type="ECO:0000313" key="7">
    <source>
        <dbReference type="EMBL" id="SEE27726.1"/>
    </source>
</evidence>
<evidence type="ECO:0000313" key="8">
    <source>
        <dbReference type="Proteomes" id="UP000183071"/>
    </source>
</evidence>
<gene>
    <name evidence="7" type="ORF">SAMN05444353_1507</name>
</gene>
<keyword evidence="3 4" id="KW-0408">Iron</keyword>
<dbReference type="InterPro" id="IPR036909">
    <property type="entry name" value="Cyt_c-like_dom_sf"/>
</dbReference>
<evidence type="ECO:0000256" key="5">
    <source>
        <dbReference type="SAM" id="SignalP"/>
    </source>
</evidence>
<dbReference type="EMBL" id="FNUE01000001">
    <property type="protein sequence ID" value="SEE27726.1"/>
    <property type="molecule type" value="Genomic_DNA"/>
</dbReference>
<dbReference type="Gene3D" id="1.10.760.10">
    <property type="entry name" value="Cytochrome c-like domain"/>
    <property type="match status" value="1"/>
</dbReference>
<evidence type="ECO:0000256" key="3">
    <source>
        <dbReference type="ARBA" id="ARBA00023004"/>
    </source>
</evidence>
<name>A0A1H5HI47_9FLAO</name>
<comment type="caution">
    <text evidence="7">The sequence shown here is derived from an EMBL/GenBank/DDBJ whole genome shotgun (WGS) entry which is preliminary data.</text>
</comment>
<dbReference type="RefSeq" id="WP_231658688.1">
    <property type="nucleotide sequence ID" value="NZ_FNUE01000001.1"/>
</dbReference>
<keyword evidence="8" id="KW-1185">Reference proteome</keyword>
<evidence type="ECO:0000259" key="6">
    <source>
        <dbReference type="PROSITE" id="PS51007"/>
    </source>
</evidence>
<dbReference type="Pfam" id="PF13442">
    <property type="entry name" value="Cytochrome_CBB3"/>
    <property type="match status" value="1"/>
</dbReference>
<organism evidence="7 8">
    <name type="scientific">Polaribacter dokdonensis DSW-5</name>
    <dbReference type="NCBI Taxonomy" id="1300348"/>
    <lineage>
        <taxon>Bacteria</taxon>
        <taxon>Pseudomonadati</taxon>
        <taxon>Bacteroidota</taxon>
        <taxon>Flavobacteriia</taxon>
        <taxon>Flavobacteriales</taxon>
        <taxon>Flavobacteriaceae</taxon>
    </lineage>
</organism>
<evidence type="ECO:0000256" key="2">
    <source>
        <dbReference type="ARBA" id="ARBA00022723"/>
    </source>
</evidence>
<keyword evidence="2 4" id="KW-0479">Metal-binding</keyword>
<reference evidence="7 8" key="1">
    <citation type="submission" date="2016-10" db="EMBL/GenBank/DDBJ databases">
        <authorList>
            <person name="Varghese N."/>
            <person name="Submissions S."/>
        </authorList>
    </citation>
    <scope>NUCLEOTIDE SEQUENCE [LARGE SCALE GENOMIC DNA]</scope>
    <source>
        <strain evidence="7 8">DSW-5</strain>
    </source>
</reference>
<feature type="signal peptide" evidence="5">
    <location>
        <begin position="1"/>
        <end position="27"/>
    </location>
</feature>
<protein>
    <submittedName>
        <fullName evidence="7">Cytochrome C oxidase, cbb3-type, subunit III</fullName>
    </submittedName>
</protein>
<proteinExistence type="predicted"/>
<dbReference type="PROSITE" id="PS51007">
    <property type="entry name" value="CYTC"/>
    <property type="match status" value="1"/>
</dbReference>
<evidence type="ECO:0000256" key="1">
    <source>
        <dbReference type="ARBA" id="ARBA00022617"/>
    </source>
</evidence>
<sequence length="118" mass="12929">MKLFIKLKTTLPLVCISLFFMSCLTNVEEPIVDENPNVDPCSTITYSANIKSIIDINCVQCHGNGGNFPDLTTYENTRANADLVKAETQSRRMPQGSSLTNTEIEAIACWVDAGALNN</sequence>
<feature type="chain" id="PRO_5047041157" evidence="5">
    <location>
        <begin position="28"/>
        <end position="118"/>
    </location>
</feature>
<dbReference type="Proteomes" id="UP000183071">
    <property type="component" value="Unassembled WGS sequence"/>
</dbReference>